<organism evidence="2">
    <name type="scientific">Anopheles funestus</name>
    <name type="common">African malaria mosquito</name>
    <dbReference type="NCBI Taxonomy" id="62324"/>
    <lineage>
        <taxon>Eukaryota</taxon>
        <taxon>Metazoa</taxon>
        <taxon>Ecdysozoa</taxon>
        <taxon>Arthropoda</taxon>
        <taxon>Hexapoda</taxon>
        <taxon>Insecta</taxon>
        <taxon>Pterygota</taxon>
        <taxon>Neoptera</taxon>
        <taxon>Endopterygota</taxon>
        <taxon>Diptera</taxon>
        <taxon>Nematocera</taxon>
        <taxon>Culicoidea</taxon>
        <taxon>Culicidae</taxon>
        <taxon>Anophelinae</taxon>
        <taxon>Anopheles</taxon>
    </lineage>
</organism>
<evidence type="ECO:0000256" key="1">
    <source>
        <dbReference type="SAM" id="SignalP"/>
    </source>
</evidence>
<evidence type="ECO:0000313" key="2">
    <source>
        <dbReference type="EnsemblMetazoa" id="AFUN021554-PA"/>
    </source>
</evidence>
<feature type="chain" id="PRO_5021311813" evidence="1">
    <location>
        <begin position="28"/>
        <end position="259"/>
    </location>
</feature>
<dbReference type="Gene3D" id="3.15.10.30">
    <property type="entry name" value="Haemolymph juvenile hormone binding protein"/>
    <property type="match status" value="1"/>
</dbReference>
<name>A0A4Y0BNR4_ANOFN</name>
<dbReference type="PANTHER" id="PTHR11008:SF39">
    <property type="entry name" value="CIRCADIAN CLOCK-CONTROLLED PROTEIN-LIKE PROTEIN"/>
    <property type="match status" value="1"/>
</dbReference>
<sequence>MVSAVEYICTLLLLTATVSLRSDGVTGAPMRAGIGDGGGWEGCQRNAPELRECVSTAVQQFVNFMSSGKISPKHSITPFDPLYLPNMTIFQEKQVKAVYVNRYLVGLKNAFIQDVSTNMEKLEFNVTALMPALEMLGMFSTKTFQEHPVTENSILTLSIRNTLVNFVAKGTLYSMSDANGASSKHLRLQIGINHIAMGSYVLSEHLDNDRHLTDQNRSVAPAKFMRLIGKDLRMQLAKRIEYIANEALAVTPFVKLFPV</sequence>
<dbReference type="VEuPathDB" id="VectorBase:AFUN2_003141"/>
<accession>A0A4Y0BNR4</accession>
<dbReference type="InterPro" id="IPR010562">
    <property type="entry name" value="Haemolymph_juvenile_hormone-bd"/>
</dbReference>
<dbReference type="OrthoDB" id="8196554at2759"/>
<dbReference type="PANTHER" id="PTHR11008">
    <property type="entry name" value="PROTEIN TAKEOUT-LIKE PROTEIN"/>
    <property type="match status" value="1"/>
</dbReference>
<dbReference type="InterPro" id="IPR038606">
    <property type="entry name" value="To_sf"/>
</dbReference>
<protein>
    <submittedName>
        <fullName evidence="2">Uncharacterized protein</fullName>
    </submittedName>
</protein>
<dbReference type="EnsemblMetazoa" id="AFUN021554-RA">
    <property type="protein sequence ID" value="AFUN021554-PA"/>
    <property type="gene ID" value="AFUN021554"/>
</dbReference>
<dbReference type="AlphaFoldDB" id="A0A4Y0BNR4"/>
<dbReference type="KEGG" id="afun:125763565"/>
<dbReference type="Pfam" id="PF06585">
    <property type="entry name" value="JHBP"/>
    <property type="match status" value="1"/>
</dbReference>
<keyword evidence="1" id="KW-0732">Signal</keyword>
<reference evidence="2" key="1">
    <citation type="submission" date="2020-05" db="UniProtKB">
        <authorList>
            <consortium name="EnsemblMetazoa"/>
        </authorList>
    </citation>
    <scope>IDENTIFICATION</scope>
    <source>
        <strain evidence="2">FUMOZ</strain>
    </source>
</reference>
<dbReference type="RefSeq" id="XP_049282834.1">
    <property type="nucleotide sequence ID" value="XM_049426877.1"/>
</dbReference>
<proteinExistence type="predicted"/>
<dbReference type="VEuPathDB" id="VectorBase:AFUN021554"/>
<dbReference type="GO" id="GO:0005615">
    <property type="term" value="C:extracellular space"/>
    <property type="evidence" value="ECO:0007669"/>
    <property type="project" value="TreeGrafter"/>
</dbReference>
<dbReference type="GeneID" id="125763565"/>
<feature type="signal peptide" evidence="1">
    <location>
        <begin position="1"/>
        <end position="27"/>
    </location>
</feature>